<evidence type="ECO:0000313" key="3">
    <source>
        <dbReference type="Proteomes" id="UP000269721"/>
    </source>
</evidence>
<organism evidence="2 3">
    <name type="scientific">Blyttiomyces helicus</name>
    <dbReference type="NCBI Taxonomy" id="388810"/>
    <lineage>
        <taxon>Eukaryota</taxon>
        <taxon>Fungi</taxon>
        <taxon>Fungi incertae sedis</taxon>
        <taxon>Chytridiomycota</taxon>
        <taxon>Chytridiomycota incertae sedis</taxon>
        <taxon>Chytridiomycetes</taxon>
        <taxon>Chytridiomycetes incertae sedis</taxon>
        <taxon>Blyttiomyces</taxon>
    </lineage>
</organism>
<evidence type="ECO:0000313" key="2">
    <source>
        <dbReference type="EMBL" id="RKO85822.1"/>
    </source>
</evidence>
<evidence type="ECO:0008006" key="4">
    <source>
        <dbReference type="Google" id="ProtNLM"/>
    </source>
</evidence>
<feature type="region of interest" description="Disordered" evidence="1">
    <location>
        <begin position="56"/>
        <end position="78"/>
    </location>
</feature>
<protein>
    <recommendedName>
        <fullName evidence="4">Myb-like domain-containing protein</fullName>
    </recommendedName>
</protein>
<evidence type="ECO:0000256" key="1">
    <source>
        <dbReference type="SAM" id="MobiDB-lite"/>
    </source>
</evidence>
<dbReference type="CDD" id="cd00167">
    <property type="entry name" value="SANT"/>
    <property type="match status" value="1"/>
</dbReference>
<dbReference type="OrthoDB" id="1742084at2759"/>
<dbReference type="InterPro" id="IPR001005">
    <property type="entry name" value="SANT/Myb"/>
</dbReference>
<proteinExistence type="predicted"/>
<accession>A0A4P9W269</accession>
<sequence>MAEHALAHASCLSLPPHVSDLGALAAAHKCSESVPKTRQQLLEAATATQLSQFLSRPRRPAPLIPSSPRSDRSCGHRMSQAASTPWSVLESLLLAQAVFNHGDDSWQQISRAMRAHPAISHPQDFFTAKVRAQLAFSS</sequence>
<reference evidence="3" key="1">
    <citation type="journal article" date="2018" name="Nat. Microbiol.">
        <title>Leveraging single-cell genomics to expand the fungal tree of life.</title>
        <authorList>
            <person name="Ahrendt S.R."/>
            <person name="Quandt C.A."/>
            <person name="Ciobanu D."/>
            <person name="Clum A."/>
            <person name="Salamov A."/>
            <person name="Andreopoulos B."/>
            <person name="Cheng J.F."/>
            <person name="Woyke T."/>
            <person name="Pelin A."/>
            <person name="Henrissat B."/>
            <person name="Reynolds N.K."/>
            <person name="Benny G.L."/>
            <person name="Smith M.E."/>
            <person name="James T.Y."/>
            <person name="Grigoriev I.V."/>
        </authorList>
    </citation>
    <scope>NUCLEOTIDE SEQUENCE [LARGE SCALE GENOMIC DNA]</scope>
</reference>
<keyword evidence="3" id="KW-1185">Reference proteome</keyword>
<gene>
    <name evidence="2" type="ORF">BDK51DRAFT_39216</name>
</gene>
<name>A0A4P9W269_9FUNG</name>
<dbReference type="AlphaFoldDB" id="A0A4P9W269"/>
<dbReference type="EMBL" id="KZ998712">
    <property type="protein sequence ID" value="RKO85822.1"/>
    <property type="molecule type" value="Genomic_DNA"/>
</dbReference>
<dbReference type="Proteomes" id="UP000269721">
    <property type="component" value="Unassembled WGS sequence"/>
</dbReference>